<evidence type="ECO:0000313" key="2">
    <source>
        <dbReference type="Proteomes" id="UP001321453"/>
    </source>
</evidence>
<accession>A0ABT7S383</accession>
<dbReference type="PANTHER" id="PTHR36503">
    <property type="entry name" value="BLR2520 PROTEIN"/>
    <property type="match status" value="1"/>
</dbReference>
<dbReference type="EMBL" id="JAUCGR010000001">
    <property type="protein sequence ID" value="MDM7830082.1"/>
    <property type="molecule type" value="Genomic_DNA"/>
</dbReference>
<dbReference type="RefSeq" id="WP_289444731.1">
    <property type="nucleotide sequence ID" value="NZ_JAUCGR010000001.1"/>
</dbReference>
<keyword evidence="2" id="KW-1185">Reference proteome</keyword>
<name>A0ABT7S383_9CELL</name>
<protein>
    <submittedName>
        <fullName evidence="1">Glyoxalase</fullName>
    </submittedName>
</protein>
<dbReference type="Proteomes" id="UP001321453">
    <property type="component" value="Unassembled WGS sequence"/>
</dbReference>
<evidence type="ECO:0000313" key="1">
    <source>
        <dbReference type="EMBL" id="MDM7830082.1"/>
    </source>
</evidence>
<dbReference type="Gene3D" id="3.10.180.10">
    <property type="entry name" value="2,3-Dihydroxybiphenyl 1,2-Dioxygenase, domain 1"/>
    <property type="match status" value="2"/>
</dbReference>
<dbReference type="PANTHER" id="PTHR36503:SF1">
    <property type="entry name" value="BLR2520 PROTEIN"/>
    <property type="match status" value="1"/>
</dbReference>
<sequence>MTSIDSITLHVDDIDAAQRFYDAAFGLGPRVRLQPADASTTGFRAYTLSLSVSQPAAVRRLVASALAAGATELKPVQKSFWGYGGVVQAPDGAIWKIATTSKKDSEPDDGTIEKVVLLIGADDVAASKKFYADQGLTVAKSFGKKYAEFDTGTSPIAFALYGRKSLAKDAGVAPDGAGSHRLTIGGDAGPFVDPDGFEWAAAR</sequence>
<comment type="caution">
    <text evidence="1">The sequence shown here is derived from an EMBL/GenBank/DDBJ whole genome shotgun (WGS) entry which is preliminary data.</text>
</comment>
<gene>
    <name evidence="1" type="ORF">QRT05_01935</name>
</gene>
<reference evidence="1 2" key="1">
    <citation type="submission" date="2023-06" db="EMBL/GenBank/DDBJ databases">
        <title>Cellulomonas sp. MW9 Whole genome sequence.</title>
        <authorList>
            <person name="Park S."/>
        </authorList>
    </citation>
    <scope>NUCLEOTIDE SEQUENCE [LARGE SCALE GENOMIC DNA]</scope>
    <source>
        <strain evidence="1 2">MW9</strain>
    </source>
</reference>
<dbReference type="SUPFAM" id="SSF54593">
    <property type="entry name" value="Glyoxalase/Bleomycin resistance protein/Dihydroxybiphenyl dioxygenase"/>
    <property type="match status" value="1"/>
</dbReference>
<organism evidence="1 2">
    <name type="scientific">Cellulomonas edaphi</name>
    <dbReference type="NCBI Taxonomy" id="3053468"/>
    <lineage>
        <taxon>Bacteria</taxon>
        <taxon>Bacillati</taxon>
        <taxon>Actinomycetota</taxon>
        <taxon>Actinomycetes</taxon>
        <taxon>Micrococcales</taxon>
        <taxon>Cellulomonadaceae</taxon>
        <taxon>Cellulomonas</taxon>
    </lineage>
</organism>
<dbReference type="InterPro" id="IPR029068">
    <property type="entry name" value="Glyas_Bleomycin-R_OHBP_Dase"/>
</dbReference>
<proteinExistence type="predicted"/>